<comment type="caution">
    <text evidence="2">The sequence shown here is derived from an EMBL/GenBank/DDBJ whole genome shotgun (WGS) entry which is preliminary data.</text>
</comment>
<gene>
    <name evidence="2" type="ORF">CCAP1982_LOCUS14669</name>
</gene>
<accession>A0A811V975</accession>
<feature type="compositionally biased region" description="Low complexity" evidence="1">
    <location>
        <begin position="41"/>
        <end position="50"/>
    </location>
</feature>
<keyword evidence="3" id="KW-1185">Reference proteome</keyword>
<dbReference type="Proteomes" id="UP000606786">
    <property type="component" value="Unassembled WGS sequence"/>
</dbReference>
<dbReference type="AlphaFoldDB" id="A0A811V975"/>
<evidence type="ECO:0000256" key="1">
    <source>
        <dbReference type="SAM" id="MobiDB-lite"/>
    </source>
</evidence>
<feature type="compositionally biased region" description="Basic and acidic residues" evidence="1">
    <location>
        <begin position="62"/>
        <end position="73"/>
    </location>
</feature>
<feature type="non-terminal residue" evidence="2">
    <location>
        <position position="1"/>
    </location>
</feature>
<organism evidence="2 3">
    <name type="scientific">Ceratitis capitata</name>
    <name type="common">Mediterranean fruit fly</name>
    <name type="synonym">Tephritis capitata</name>
    <dbReference type="NCBI Taxonomy" id="7213"/>
    <lineage>
        <taxon>Eukaryota</taxon>
        <taxon>Metazoa</taxon>
        <taxon>Ecdysozoa</taxon>
        <taxon>Arthropoda</taxon>
        <taxon>Hexapoda</taxon>
        <taxon>Insecta</taxon>
        <taxon>Pterygota</taxon>
        <taxon>Neoptera</taxon>
        <taxon>Endopterygota</taxon>
        <taxon>Diptera</taxon>
        <taxon>Brachycera</taxon>
        <taxon>Muscomorpha</taxon>
        <taxon>Tephritoidea</taxon>
        <taxon>Tephritidae</taxon>
        <taxon>Ceratitis</taxon>
        <taxon>Ceratitis</taxon>
    </lineage>
</organism>
<reference evidence="2" key="1">
    <citation type="submission" date="2020-11" db="EMBL/GenBank/DDBJ databases">
        <authorList>
            <person name="Whitehead M."/>
        </authorList>
    </citation>
    <scope>NUCLEOTIDE SEQUENCE</scope>
    <source>
        <strain evidence="2">EGII</strain>
    </source>
</reference>
<evidence type="ECO:0000313" key="2">
    <source>
        <dbReference type="EMBL" id="CAD7006347.1"/>
    </source>
</evidence>
<name>A0A811V975_CERCA</name>
<dbReference type="EMBL" id="CAJHJT010000034">
    <property type="protein sequence ID" value="CAD7006347.1"/>
    <property type="molecule type" value="Genomic_DNA"/>
</dbReference>
<feature type="region of interest" description="Disordered" evidence="1">
    <location>
        <begin position="38"/>
        <end position="73"/>
    </location>
</feature>
<sequence>DFRMLCKLVYPGHRSRAFNFATWLNCMQTCNQQCQKSKMVQQGKKNQQQQRHIIGNGNNSKGSDRNEIHVHRL</sequence>
<evidence type="ECO:0000313" key="3">
    <source>
        <dbReference type="Proteomes" id="UP000606786"/>
    </source>
</evidence>
<protein>
    <submittedName>
        <fullName evidence="2">(Mediterranean fruit fly) hypothetical protein</fullName>
    </submittedName>
</protein>
<proteinExistence type="predicted"/>